<dbReference type="EMBL" id="NUDL01000030">
    <property type="protein sequence ID" value="PEM56320.1"/>
    <property type="molecule type" value="Genomic_DNA"/>
</dbReference>
<feature type="domain" description="Nudix hydrolase" evidence="2">
    <location>
        <begin position="6"/>
        <end position="144"/>
    </location>
</feature>
<dbReference type="EMBL" id="NFDE01000042">
    <property type="protein sequence ID" value="OTX90641.1"/>
    <property type="molecule type" value="Genomic_DNA"/>
</dbReference>
<accession>A0A242ZCI5</accession>
<gene>
    <name evidence="5" type="ORF">BC10311_03771</name>
    <name evidence="3" type="ORF">BK730_09335</name>
    <name evidence="4" type="ORF">CN611_11850</name>
</gene>
<accession>J9APK7</accession>
<sequence>MNNATNFYRALGVYGICIENNNILVIDKSKGPYKNRYDLPGGSFNEEESLLSALHRECKEETGLEVKVIKQVGTVDFQYPSKFKDYTHVHHIAVLYDVEKSAGKIIVPKQFEGQDSLGARWVSIESITEDNSSPLVCSAVKWLKTNELPLEVKKYETWTVKNSF</sequence>
<name>A0A1A9PRH2_9BACI</name>
<dbReference type="AlphaFoldDB" id="A0A1A9PRH2"/>
<accession>A0A1A9PRH2</accession>
<dbReference type="EMBL" id="FMBG01000016">
    <property type="protein sequence ID" value="SCC49064.1"/>
    <property type="molecule type" value="Genomic_DNA"/>
</dbReference>
<dbReference type="Proteomes" id="UP000194945">
    <property type="component" value="Unassembled WGS sequence"/>
</dbReference>
<evidence type="ECO:0000313" key="6">
    <source>
        <dbReference type="Proteomes" id="UP000194945"/>
    </source>
</evidence>
<proteinExistence type="inferred from homology"/>
<reference evidence="5 7" key="1">
    <citation type="submission" date="2016-08" db="EMBL/GenBank/DDBJ databases">
        <authorList>
            <person name="Loux V."/>
            <person name="Rue O."/>
        </authorList>
    </citation>
    <scope>NUCLEOTIDE SEQUENCE [LARGE SCALE GENOMIC DNA]</scope>
    <source>
        <strain evidence="5 7">WSBC_10311</strain>
    </source>
</reference>
<evidence type="ECO:0000313" key="8">
    <source>
        <dbReference type="Proteomes" id="UP000220621"/>
    </source>
</evidence>
<evidence type="ECO:0000256" key="1">
    <source>
        <dbReference type="ARBA" id="ARBA00005582"/>
    </source>
</evidence>
<reference evidence="3 6" key="2">
    <citation type="submission" date="2016-10" db="EMBL/GenBank/DDBJ databases">
        <title>Comparative genomics of Bacillus thuringiensis reveals a path to pathogens against multiple invertebrate hosts.</title>
        <authorList>
            <person name="Zheng J."/>
            <person name="Gao Q."/>
            <person name="Liu H."/>
            <person name="Peng D."/>
            <person name="Ruan L."/>
            <person name="Sun M."/>
        </authorList>
    </citation>
    <scope>NUCLEOTIDE SEQUENCE [LARGE SCALE GENOMIC DNA]</scope>
    <source>
        <strain evidence="3">BGSC 4BK1</strain>
    </source>
</reference>
<dbReference type="InterPro" id="IPR000086">
    <property type="entry name" value="NUDIX_hydrolase_dom"/>
</dbReference>
<dbReference type="CDD" id="cd04686">
    <property type="entry name" value="NUDIX_Hydrolase"/>
    <property type="match status" value="1"/>
</dbReference>
<dbReference type="Gene3D" id="3.90.79.10">
    <property type="entry name" value="Nucleoside Triphosphate Pyrophosphohydrolase"/>
    <property type="match status" value="1"/>
</dbReference>
<evidence type="ECO:0000313" key="7">
    <source>
        <dbReference type="Proteomes" id="UP000195728"/>
    </source>
</evidence>
<dbReference type="InterPro" id="IPR015797">
    <property type="entry name" value="NUDIX_hydrolase-like_dom_sf"/>
</dbReference>
<comment type="caution">
    <text evidence="3">The sequence shown here is derived from an EMBL/GenBank/DDBJ whole genome shotgun (WGS) entry which is preliminary data.</text>
</comment>
<dbReference type="PANTHER" id="PTHR43736:SF1">
    <property type="entry name" value="DIHYDRONEOPTERIN TRIPHOSPHATE DIPHOSPHATASE"/>
    <property type="match status" value="1"/>
</dbReference>
<evidence type="ECO:0000259" key="2">
    <source>
        <dbReference type="PROSITE" id="PS51462"/>
    </source>
</evidence>
<reference evidence="4 8" key="3">
    <citation type="submission" date="2017-09" db="EMBL/GenBank/DDBJ databases">
        <title>Large-scale bioinformatics analysis of Bacillus genomes uncovers conserved roles of natural products in bacterial physiology.</title>
        <authorList>
            <consortium name="Agbiome Team Llc"/>
            <person name="Bleich R.M."/>
            <person name="Grubbs K.J."/>
            <person name="Santa Maria K.C."/>
            <person name="Allen S.E."/>
            <person name="Farag S."/>
            <person name="Shank E.A."/>
            <person name="Bowers A."/>
        </authorList>
    </citation>
    <scope>NUCLEOTIDE SEQUENCE [LARGE SCALE GENOMIC DNA]</scope>
    <source>
        <strain evidence="4 8">AFS010764</strain>
    </source>
</reference>
<dbReference type="Proteomes" id="UP000195728">
    <property type="component" value="Unassembled WGS sequence"/>
</dbReference>
<protein>
    <submittedName>
        <fullName evidence="3">DNA mismatch repair protein MutT</fullName>
    </submittedName>
    <submittedName>
        <fullName evidence="4">NUDIX domain-containing protein</fullName>
    </submittedName>
</protein>
<dbReference type="PROSITE" id="PS51462">
    <property type="entry name" value="NUDIX"/>
    <property type="match status" value="1"/>
</dbReference>
<dbReference type="SUPFAM" id="SSF55811">
    <property type="entry name" value="Nudix"/>
    <property type="match status" value="1"/>
</dbReference>
<evidence type="ECO:0000313" key="5">
    <source>
        <dbReference type="EMBL" id="SCC49064.1"/>
    </source>
</evidence>
<dbReference type="Pfam" id="PF00293">
    <property type="entry name" value="NUDIX"/>
    <property type="match status" value="1"/>
</dbReference>
<evidence type="ECO:0000313" key="3">
    <source>
        <dbReference type="EMBL" id="OTX90641.1"/>
    </source>
</evidence>
<organism evidence="3 6">
    <name type="scientific">Bacillus wiedmannii</name>
    <dbReference type="NCBI Taxonomy" id="1890302"/>
    <lineage>
        <taxon>Bacteria</taxon>
        <taxon>Bacillati</taxon>
        <taxon>Bacillota</taxon>
        <taxon>Bacilli</taxon>
        <taxon>Bacillales</taxon>
        <taxon>Bacillaceae</taxon>
        <taxon>Bacillus</taxon>
        <taxon>Bacillus cereus group</taxon>
    </lineage>
</organism>
<dbReference type="Proteomes" id="UP000220621">
    <property type="component" value="Unassembled WGS sequence"/>
</dbReference>
<evidence type="ECO:0000313" key="4">
    <source>
        <dbReference type="EMBL" id="PEM56320.1"/>
    </source>
</evidence>
<dbReference type="PANTHER" id="PTHR43736">
    <property type="entry name" value="ADP-RIBOSE PYROPHOSPHATASE"/>
    <property type="match status" value="1"/>
</dbReference>
<dbReference type="RefSeq" id="WP_001057918.1">
    <property type="nucleotide sequence ID" value="NZ_CP015257.1"/>
</dbReference>
<comment type="similarity">
    <text evidence="1">Belongs to the Nudix hydrolase family.</text>
</comment>